<comment type="subcellular location">
    <subcellularLocation>
        <location evidence="1">Cell membrane</location>
        <topology evidence="1">Multi-pass membrane protein</topology>
    </subcellularLocation>
</comment>
<keyword evidence="4 6" id="KW-1133">Transmembrane helix</keyword>
<keyword evidence="9" id="KW-1185">Reference proteome</keyword>
<dbReference type="Pfam" id="PF13396">
    <property type="entry name" value="PLDc_N"/>
    <property type="match status" value="1"/>
</dbReference>
<organism evidence="8 9">
    <name type="scientific">Sporosarcina oncorhynchi</name>
    <dbReference type="NCBI Taxonomy" id="3056444"/>
    <lineage>
        <taxon>Bacteria</taxon>
        <taxon>Bacillati</taxon>
        <taxon>Bacillota</taxon>
        <taxon>Bacilli</taxon>
        <taxon>Bacillales</taxon>
        <taxon>Caryophanaceae</taxon>
        <taxon>Sporosarcina</taxon>
    </lineage>
</organism>
<evidence type="ECO:0000256" key="4">
    <source>
        <dbReference type="ARBA" id="ARBA00022989"/>
    </source>
</evidence>
<keyword evidence="3 6" id="KW-0812">Transmembrane</keyword>
<feature type="transmembrane region" description="Helical" evidence="6">
    <location>
        <begin position="40"/>
        <end position="61"/>
    </location>
</feature>
<evidence type="ECO:0000256" key="1">
    <source>
        <dbReference type="ARBA" id="ARBA00004651"/>
    </source>
</evidence>
<dbReference type="Proteomes" id="UP001303902">
    <property type="component" value="Chromosome"/>
</dbReference>
<evidence type="ECO:0000313" key="9">
    <source>
        <dbReference type="Proteomes" id="UP001303902"/>
    </source>
</evidence>
<proteinExistence type="predicted"/>
<evidence type="ECO:0000256" key="3">
    <source>
        <dbReference type="ARBA" id="ARBA00022692"/>
    </source>
</evidence>
<evidence type="ECO:0000256" key="2">
    <source>
        <dbReference type="ARBA" id="ARBA00022475"/>
    </source>
</evidence>
<name>A0ABZ0L6N4_9BACL</name>
<protein>
    <submittedName>
        <fullName evidence="8">PLD nuclease N-terminal domain-containing protein</fullName>
    </submittedName>
</protein>
<feature type="transmembrane region" description="Helical" evidence="6">
    <location>
        <begin position="6"/>
        <end position="28"/>
    </location>
</feature>
<keyword evidence="2" id="KW-1003">Cell membrane</keyword>
<evidence type="ECO:0000313" key="8">
    <source>
        <dbReference type="EMBL" id="WOV87723.1"/>
    </source>
</evidence>
<accession>A0ABZ0L6N4</accession>
<dbReference type="RefSeq" id="WP_317968102.1">
    <property type="nucleotide sequence ID" value="NZ_CP129118.1"/>
</dbReference>
<sequence>MEELSTIPWNLILPILILQLVLMVVALVDLARHRRANGPIIMWVLIVIFVGTVGPILYFIFGRRQS</sequence>
<dbReference type="InterPro" id="IPR027379">
    <property type="entry name" value="CLS_N"/>
</dbReference>
<gene>
    <name evidence="8" type="ORF">QWT69_00955</name>
</gene>
<evidence type="ECO:0000256" key="5">
    <source>
        <dbReference type="ARBA" id="ARBA00023136"/>
    </source>
</evidence>
<keyword evidence="5 6" id="KW-0472">Membrane</keyword>
<evidence type="ECO:0000256" key="6">
    <source>
        <dbReference type="SAM" id="Phobius"/>
    </source>
</evidence>
<feature type="domain" description="Cardiolipin synthase N-terminal" evidence="7">
    <location>
        <begin position="21"/>
        <end position="63"/>
    </location>
</feature>
<evidence type="ECO:0000259" key="7">
    <source>
        <dbReference type="Pfam" id="PF13396"/>
    </source>
</evidence>
<reference evidence="8 9" key="1">
    <citation type="submission" date="2023-06" db="EMBL/GenBank/DDBJ databases">
        <title>Sporosarcina sp. nov., isolated from Korean tranditional fermented seafood 'Jeotgal'.</title>
        <authorList>
            <person name="Yang A.I."/>
            <person name="Shin N.-R."/>
        </authorList>
    </citation>
    <scope>NUCLEOTIDE SEQUENCE [LARGE SCALE GENOMIC DNA]</scope>
    <source>
        <strain evidence="8 9">T2O-4</strain>
    </source>
</reference>
<dbReference type="EMBL" id="CP129118">
    <property type="protein sequence ID" value="WOV87723.1"/>
    <property type="molecule type" value="Genomic_DNA"/>
</dbReference>